<dbReference type="PROSITE" id="PS51118">
    <property type="entry name" value="HTH_HXLR"/>
    <property type="match status" value="1"/>
</dbReference>
<keyword evidence="1" id="KW-0805">Transcription regulation</keyword>
<dbReference type="EMBL" id="JBBKXZ010000002">
    <property type="protein sequence ID" value="MFD3394485.1"/>
    <property type="molecule type" value="Genomic_DNA"/>
</dbReference>
<sequence>MENDNTVQFRSLCPVATGLDVFGDKWTLLILRDMLFLHKSTFNEFKAAPELMPSKMLSNRLKKLESLGFLSRKKGEINKKNVHYLLEEKGMETFPIMVEIALFTTDFYYDHLGETYTGVVKTRMKNDKFNYINEMIEKYKSFKESIII</sequence>
<accession>A0ABW6DEF8</accession>
<gene>
    <name evidence="5" type="ORF">U0R10_07630</name>
</gene>
<comment type="caution">
    <text evidence="5">The sequence shown here is derived from an EMBL/GenBank/DDBJ whole genome shotgun (WGS) entry which is preliminary data.</text>
</comment>
<dbReference type="InterPro" id="IPR002577">
    <property type="entry name" value="HTH_HxlR"/>
</dbReference>
<dbReference type="RefSeq" id="WP_377983367.1">
    <property type="nucleotide sequence ID" value="NZ_JBBKXZ010000002.1"/>
</dbReference>
<dbReference type="SUPFAM" id="SSF46785">
    <property type="entry name" value="Winged helix' DNA-binding domain"/>
    <property type="match status" value="1"/>
</dbReference>
<evidence type="ECO:0000313" key="5">
    <source>
        <dbReference type="EMBL" id="MFD3394485.1"/>
    </source>
</evidence>
<evidence type="ECO:0000313" key="6">
    <source>
        <dbReference type="Proteomes" id="UP001598138"/>
    </source>
</evidence>
<keyword evidence="2" id="KW-0238">DNA-binding</keyword>
<evidence type="ECO:0000256" key="3">
    <source>
        <dbReference type="ARBA" id="ARBA00023163"/>
    </source>
</evidence>
<dbReference type="PANTHER" id="PTHR33204:SF37">
    <property type="entry name" value="HTH-TYPE TRANSCRIPTIONAL REGULATOR YODB"/>
    <property type="match status" value="1"/>
</dbReference>
<dbReference type="Gene3D" id="1.10.10.10">
    <property type="entry name" value="Winged helix-like DNA-binding domain superfamily/Winged helix DNA-binding domain"/>
    <property type="match status" value="1"/>
</dbReference>
<dbReference type="InterPro" id="IPR036388">
    <property type="entry name" value="WH-like_DNA-bd_sf"/>
</dbReference>
<dbReference type="InterPro" id="IPR036390">
    <property type="entry name" value="WH_DNA-bd_sf"/>
</dbReference>
<reference evidence="5 6" key="1">
    <citation type="submission" date="2024-03" db="EMBL/GenBank/DDBJ databases">
        <title>Aquirufa genome sequencing.</title>
        <authorList>
            <person name="Pitt A."/>
            <person name="Hahn M.W."/>
        </authorList>
    </citation>
    <scope>NUCLEOTIDE SEQUENCE [LARGE SCALE GENOMIC DNA]</scope>
    <source>
        <strain evidence="5 6">OSTEICH-129V</strain>
    </source>
</reference>
<keyword evidence="3" id="KW-0804">Transcription</keyword>
<name>A0ABW6DEF8_9BACT</name>
<feature type="domain" description="HTH hxlR-type" evidence="4">
    <location>
        <begin position="13"/>
        <end position="112"/>
    </location>
</feature>
<evidence type="ECO:0000256" key="1">
    <source>
        <dbReference type="ARBA" id="ARBA00023015"/>
    </source>
</evidence>
<dbReference type="PANTHER" id="PTHR33204">
    <property type="entry name" value="TRANSCRIPTIONAL REGULATOR, MARR FAMILY"/>
    <property type="match status" value="1"/>
</dbReference>
<keyword evidence="6" id="KW-1185">Reference proteome</keyword>
<proteinExistence type="predicted"/>
<organism evidence="5 6">
    <name type="scientific">Aquirufa avitistagni</name>
    <dbReference type="NCBI Taxonomy" id="3104728"/>
    <lineage>
        <taxon>Bacteria</taxon>
        <taxon>Pseudomonadati</taxon>
        <taxon>Bacteroidota</taxon>
        <taxon>Cytophagia</taxon>
        <taxon>Cytophagales</taxon>
        <taxon>Flectobacillaceae</taxon>
        <taxon>Aquirufa</taxon>
    </lineage>
</organism>
<dbReference type="Pfam" id="PF01638">
    <property type="entry name" value="HxlR"/>
    <property type="match status" value="1"/>
</dbReference>
<protein>
    <submittedName>
        <fullName evidence="5">Helix-turn-helix domain-containing protein</fullName>
    </submittedName>
</protein>
<dbReference type="Proteomes" id="UP001598138">
    <property type="component" value="Unassembled WGS sequence"/>
</dbReference>
<evidence type="ECO:0000256" key="2">
    <source>
        <dbReference type="ARBA" id="ARBA00023125"/>
    </source>
</evidence>
<evidence type="ECO:0000259" key="4">
    <source>
        <dbReference type="PROSITE" id="PS51118"/>
    </source>
</evidence>